<dbReference type="STRING" id="754436.JCM19237_1639"/>
<feature type="transmembrane region" description="Helical" evidence="1">
    <location>
        <begin position="12"/>
        <end position="30"/>
    </location>
</feature>
<organism evidence="2 3">
    <name type="scientific">Photobacterium aphoticum</name>
    <dbReference type="NCBI Taxonomy" id="754436"/>
    <lineage>
        <taxon>Bacteria</taxon>
        <taxon>Pseudomonadati</taxon>
        <taxon>Pseudomonadota</taxon>
        <taxon>Gammaproteobacteria</taxon>
        <taxon>Vibrionales</taxon>
        <taxon>Vibrionaceae</taxon>
        <taxon>Photobacterium</taxon>
    </lineage>
</organism>
<sequence length="39" mass="3982">MVVVASCGMAGWLIGIGAGAYLFAVLVLGIRPRHLRAAA</sequence>
<keyword evidence="1" id="KW-0812">Transmembrane</keyword>
<name>A0A090QVZ2_9GAMM</name>
<keyword evidence="1" id="KW-1133">Transmembrane helix</keyword>
<reference evidence="2 3" key="1">
    <citation type="journal article" date="2014" name="Genome Announc.">
        <title>Draft Genome Sequences of Two Vibrionaceae Species, Vibrio ponticus C121 and Photobacterium aphoticum C119, Isolated as Coral Reef Microbiota.</title>
        <authorList>
            <person name="Al-saari N."/>
            <person name="Meirelles P.M."/>
            <person name="Mino S."/>
            <person name="Suda W."/>
            <person name="Oshima K."/>
            <person name="Hattori M."/>
            <person name="Ohkuma M."/>
            <person name="Thompson F.L."/>
            <person name="Gomez-Gil B."/>
            <person name="Sawabe T."/>
            <person name="Sawabe T."/>
        </authorList>
    </citation>
    <scope>NUCLEOTIDE SEQUENCE [LARGE SCALE GENOMIC DNA]</scope>
    <source>
        <strain evidence="2 3">JCM 19237</strain>
    </source>
</reference>
<protein>
    <submittedName>
        <fullName evidence="2">Uncharacterized protein</fullName>
    </submittedName>
</protein>
<dbReference type="Proteomes" id="UP000029227">
    <property type="component" value="Unassembled WGS sequence"/>
</dbReference>
<comment type="caution">
    <text evidence="2">The sequence shown here is derived from an EMBL/GenBank/DDBJ whole genome shotgun (WGS) entry which is preliminary data.</text>
</comment>
<dbReference type="AlphaFoldDB" id="A0A090QVZ2"/>
<proteinExistence type="predicted"/>
<evidence type="ECO:0000256" key="1">
    <source>
        <dbReference type="SAM" id="Phobius"/>
    </source>
</evidence>
<keyword evidence="1" id="KW-0472">Membrane</keyword>
<dbReference type="EMBL" id="BBMN01000009">
    <property type="protein sequence ID" value="GAL05999.1"/>
    <property type="molecule type" value="Genomic_DNA"/>
</dbReference>
<evidence type="ECO:0000313" key="2">
    <source>
        <dbReference type="EMBL" id="GAL05999.1"/>
    </source>
</evidence>
<accession>A0A090QVZ2</accession>
<gene>
    <name evidence="2" type="ORF">JCM19237_1639</name>
</gene>
<evidence type="ECO:0000313" key="3">
    <source>
        <dbReference type="Proteomes" id="UP000029227"/>
    </source>
</evidence>